<sequence>MQSIRWIHKDPPRTPSRNKCLISTSTCLLAVAVNLRELRRKCHPLVITWGHPHLTTSPWATYHDIDTAWQSHLEPLIVGIATRHLQNAWSNTPTSSPLVKQGVVKLIPGSVTPCGTNP</sequence>
<organism evidence="1 2">
    <name type="scientific">Coprinellus micaceus</name>
    <name type="common">Glistening ink-cap mushroom</name>
    <name type="synonym">Coprinus micaceus</name>
    <dbReference type="NCBI Taxonomy" id="71717"/>
    <lineage>
        <taxon>Eukaryota</taxon>
        <taxon>Fungi</taxon>
        <taxon>Dikarya</taxon>
        <taxon>Basidiomycota</taxon>
        <taxon>Agaricomycotina</taxon>
        <taxon>Agaricomycetes</taxon>
        <taxon>Agaricomycetidae</taxon>
        <taxon>Agaricales</taxon>
        <taxon>Agaricineae</taxon>
        <taxon>Psathyrellaceae</taxon>
        <taxon>Coprinellus</taxon>
    </lineage>
</organism>
<dbReference type="AlphaFoldDB" id="A0A4Y7SMP7"/>
<evidence type="ECO:0000313" key="1">
    <source>
        <dbReference type="EMBL" id="TEB22918.1"/>
    </source>
</evidence>
<evidence type="ECO:0000313" key="2">
    <source>
        <dbReference type="Proteomes" id="UP000298030"/>
    </source>
</evidence>
<comment type="caution">
    <text evidence="1">The sequence shown here is derived from an EMBL/GenBank/DDBJ whole genome shotgun (WGS) entry which is preliminary data.</text>
</comment>
<dbReference type="EMBL" id="QPFP01000084">
    <property type="protein sequence ID" value="TEB22918.1"/>
    <property type="molecule type" value="Genomic_DNA"/>
</dbReference>
<dbReference type="Proteomes" id="UP000298030">
    <property type="component" value="Unassembled WGS sequence"/>
</dbReference>
<proteinExistence type="predicted"/>
<reference evidence="1 2" key="1">
    <citation type="journal article" date="2019" name="Nat. Ecol. Evol.">
        <title>Megaphylogeny resolves global patterns of mushroom evolution.</title>
        <authorList>
            <person name="Varga T."/>
            <person name="Krizsan K."/>
            <person name="Foldi C."/>
            <person name="Dima B."/>
            <person name="Sanchez-Garcia M."/>
            <person name="Sanchez-Ramirez S."/>
            <person name="Szollosi G.J."/>
            <person name="Szarkandi J.G."/>
            <person name="Papp V."/>
            <person name="Albert L."/>
            <person name="Andreopoulos W."/>
            <person name="Angelini C."/>
            <person name="Antonin V."/>
            <person name="Barry K.W."/>
            <person name="Bougher N.L."/>
            <person name="Buchanan P."/>
            <person name="Buyck B."/>
            <person name="Bense V."/>
            <person name="Catcheside P."/>
            <person name="Chovatia M."/>
            <person name="Cooper J."/>
            <person name="Damon W."/>
            <person name="Desjardin D."/>
            <person name="Finy P."/>
            <person name="Geml J."/>
            <person name="Haridas S."/>
            <person name="Hughes K."/>
            <person name="Justo A."/>
            <person name="Karasinski D."/>
            <person name="Kautmanova I."/>
            <person name="Kiss B."/>
            <person name="Kocsube S."/>
            <person name="Kotiranta H."/>
            <person name="LaButti K.M."/>
            <person name="Lechner B.E."/>
            <person name="Liimatainen K."/>
            <person name="Lipzen A."/>
            <person name="Lukacs Z."/>
            <person name="Mihaltcheva S."/>
            <person name="Morgado L.N."/>
            <person name="Niskanen T."/>
            <person name="Noordeloos M.E."/>
            <person name="Ohm R.A."/>
            <person name="Ortiz-Santana B."/>
            <person name="Ovrebo C."/>
            <person name="Racz N."/>
            <person name="Riley R."/>
            <person name="Savchenko A."/>
            <person name="Shiryaev A."/>
            <person name="Soop K."/>
            <person name="Spirin V."/>
            <person name="Szebenyi C."/>
            <person name="Tomsovsky M."/>
            <person name="Tulloss R.E."/>
            <person name="Uehling J."/>
            <person name="Grigoriev I.V."/>
            <person name="Vagvolgyi C."/>
            <person name="Papp T."/>
            <person name="Martin F.M."/>
            <person name="Miettinen O."/>
            <person name="Hibbett D.S."/>
            <person name="Nagy L.G."/>
        </authorList>
    </citation>
    <scope>NUCLEOTIDE SEQUENCE [LARGE SCALE GENOMIC DNA]</scope>
    <source>
        <strain evidence="1 2">FP101781</strain>
    </source>
</reference>
<keyword evidence="2" id="KW-1185">Reference proteome</keyword>
<gene>
    <name evidence="1" type="ORF">FA13DRAFT_1465722</name>
</gene>
<accession>A0A4Y7SMP7</accession>
<protein>
    <submittedName>
        <fullName evidence="1">Uncharacterized protein</fullName>
    </submittedName>
</protein>
<name>A0A4Y7SMP7_COPMI</name>